<evidence type="ECO:0000313" key="2">
    <source>
        <dbReference type="Proteomes" id="UP001174839"/>
    </source>
</evidence>
<dbReference type="PANTHER" id="PTHR31270:SF1">
    <property type="entry name" value="GLUTAMINYL-PEPTIDE CYCLOTRANSFERASE"/>
    <property type="match status" value="1"/>
</dbReference>
<reference evidence="1" key="1">
    <citation type="submission" date="2023-06" db="EMBL/GenBank/DDBJ databases">
        <title>Robiginitalea aurantiacus sp. nov. and Algoriphagus sediminis sp. nov., isolated from coastal sediment.</title>
        <authorList>
            <person name="Zhou Z.Y."/>
            <person name="An J."/>
            <person name="Jia Y.W."/>
            <person name="Du Z.J."/>
        </authorList>
    </citation>
    <scope>NUCLEOTIDE SEQUENCE</scope>
    <source>
        <strain evidence="1">M39</strain>
    </source>
</reference>
<dbReference type="PROSITE" id="PS51257">
    <property type="entry name" value="PROKAR_LIPOPROTEIN"/>
    <property type="match status" value="1"/>
</dbReference>
<dbReference type="InterPro" id="IPR011044">
    <property type="entry name" value="Quino_amine_DH_bsu"/>
</dbReference>
<sequence>MTVLKFCFSFSVLSLFLACSETDLSKNFSLEIEGNAKKLQQGQTVGVQLKNRANLPIDSIVYVLDGSPVTLEAGGLTLNSPVLGTKNLQAKIFSEGRNVTVSRELLVLAESRPALYTYEIVNTFPHDPKAFTQGLEFYRDTLYESTGRRGTSSLRKVNYQTGEVLQKTDLEDQYFGEGLTVLNDTIFMLTWQAGTGFMYDRKTLQKLGSFQYGESKEGWGLTNDGKRIFKSDGTQRIWILDPATLKETGYLETVTDKSVFNKANELEYVGGKLYANVWQKESMMIIDAESGAIEGVVNFGGLKEKVGQHPDLDVFNGVAYHPQRQTFFVTGKNWDTLFEVRISKKN</sequence>
<accession>A0ABT7WG76</accession>
<dbReference type="Gene3D" id="2.130.10.10">
    <property type="entry name" value="YVTN repeat-like/Quinoprotein amine dehydrogenase"/>
    <property type="match status" value="1"/>
</dbReference>
<dbReference type="RefSeq" id="WP_289725280.1">
    <property type="nucleotide sequence ID" value="NZ_JAUDUY010000004.1"/>
</dbReference>
<dbReference type="PANTHER" id="PTHR31270">
    <property type="entry name" value="GLUTAMINYL-PEPTIDE CYCLOTRANSFERASE"/>
    <property type="match status" value="1"/>
</dbReference>
<dbReference type="SUPFAM" id="SSF50969">
    <property type="entry name" value="YVTN repeat-like/Quinoprotein amine dehydrogenase"/>
    <property type="match status" value="1"/>
</dbReference>
<name>A0ABT7WG76_9FLAO</name>
<comment type="caution">
    <text evidence="1">The sequence shown here is derived from an EMBL/GenBank/DDBJ whole genome shotgun (WGS) entry which is preliminary data.</text>
</comment>
<organism evidence="1 2">
    <name type="scientific">Robiginitalea aurantiaca</name>
    <dbReference type="NCBI Taxonomy" id="3056915"/>
    <lineage>
        <taxon>Bacteria</taxon>
        <taxon>Pseudomonadati</taxon>
        <taxon>Bacteroidota</taxon>
        <taxon>Flavobacteriia</taxon>
        <taxon>Flavobacteriales</taxon>
        <taxon>Flavobacteriaceae</taxon>
        <taxon>Robiginitalea</taxon>
    </lineage>
</organism>
<evidence type="ECO:0000313" key="1">
    <source>
        <dbReference type="EMBL" id="MDM9631919.1"/>
    </source>
</evidence>
<dbReference type="Proteomes" id="UP001174839">
    <property type="component" value="Unassembled WGS sequence"/>
</dbReference>
<keyword evidence="2" id="KW-1185">Reference proteome</keyword>
<dbReference type="Pfam" id="PF05096">
    <property type="entry name" value="Glu_cyclase_2"/>
    <property type="match status" value="1"/>
</dbReference>
<dbReference type="InterPro" id="IPR015943">
    <property type="entry name" value="WD40/YVTN_repeat-like_dom_sf"/>
</dbReference>
<gene>
    <name evidence="1" type="ORF">QU605_10575</name>
</gene>
<proteinExistence type="predicted"/>
<dbReference type="EMBL" id="JAUDUY010000004">
    <property type="protein sequence ID" value="MDM9631919.1"/>
    <property type="molecule type" value="Genomic_DNA"/>
</dbReference>
<dbReference type="InterPro" id="IPR007788">
    <property type="entry name" value="QCT"/>
</dbReference>
<protein>
    <submittedName>
        <fullName evidence="1">Glutaminyl-peptide cyclotransferase</fullName>
    </submittedName>
</protein>